<dbReference type="InterPro" id="IPR004827">
    <property type="entry name" value="bZIP"/>
</dbReference>
<dbReference type="EMBL" id="CM002928">
    <property type="protein sequence ID" value="KGN45013.1"/>
    <property type="molecule type" value="Genomic_DNA"/>
</dbReference>
<dbReference type="Pfam" id="PF00170">
    <property type="entry name" value="bZIP_1"/>
    <property type="match status" value="1"/>
</dbReference>
<dbReference type="InterPro" id="IPR046347">
    <property type="entry name" value="bZIP_sf"/>
</dbReference>
<name>A0A0A0K6D0_CUCSA</name>
<keyword evidence="6" id="KW-0175">Coiled coil</keyword>
<feature type="coiled-coil region" evidence="6">
    <location>
        <begin position="107"/>
        <end position="148"/>
    </location>
</feature>
<proteinExistence type="predicted"/>
<dbReference type="GO" id="GO:0046982">
    <property type="term" value="F:protein heterodimerization activity"/>
    <property type="evidence" value="ECO:0007669"/>
    <property type="project" value="UniProtKB-ARBA"/>
</dbReference>
<evidence type="ECO:0000256" key="3">
    <source>
        <dbReference type="ARBA" id="ARBA00023125"/>
    </source>
</evidence>
<dbReference type="Gene3D" id="1.20.5.170">
    <property type="match status" value="1"/>
</dbReference>
<gene>
    <name evidence="8" type="ORF">Csa_7G407660</name>
</gene>
<evidence type="ECO:0000313" key="9">
    <source>
        <dbReference type="Proteomes" id="UP000029981"/>
    </source>
</evidence>
<dbReference type="PROSITE" id="PS00036">
    <property type="entry name" value="BZIP_BASIC"/>
    <property type="match status" value="1"/>
</dbReference>
<dbReference type="SUPFAM" id="SSF57959">
    <property type="entry name" value="Leucine zipper domain"/>
    <property type="match status" value="1"/>
</dbReference>
<protein>
    <recommendedName>
        <fullName evidence="7">BZIP domain-containing protein</fullName>
    </recommendedName>
</protein>
<reference evidence="8 9" key="4">
    <citation type="journal article" date="2011" name="BMC Genomics">
        <title>RNA-Seq improves annotation of protein-coding genes in the cucumber genome.</title>
        <authorList>
            <person name="Li Z."/>
            <person name="Zhang Z."/>
            <person name="Yan P."/>
            <person name="Huang S."/>
            <person name="Fei Z."/>
            <person name="Lin K."/>
        </authorList>
    </citation>
    <scope>NUCLEOTIDE SEQUENCE [LARGE SCALE GENOMIC DNA]</scope>
    <source>
        <strain evidence="9">cv. 9930</strain>
    </source>
</reference>
<evidence type="ECO:0000256" key="1">
    <source>
        <dbReference type="ARBA" id="ARBA00004123"/>
    </source>
</evidence>
<sequence length="234" mass="26966">MGSSICAPSTSQDPDCIPSYSLCLNYVLLGSPYGILFDPNLKFVRDSFFPNSISILQFRKIHPFIKMNPSSSQIFMVVALPYTPNSSSPLDLCFDAINTSGSRNRMIDDVKKKMKRMQSNRESARRSRMRKQKRFENLTREVRELQIVNSRIVESVNGREEAMVEIESMNNFLRVEAIEMTCRLRALDLMLQIQDDANVVVVDVRDPWLEPWQLNQQSQPPPPLMAAYYDMFLV</sequence>
<organism evidence="8 9">
    <name type="scientific">Cucumis sativus</name>
    <name type="common">Cucumber</name>
    <dbReference type="NCBI Taxonomy" id="3659"/>
    <lineage>
        <taxon>Eukaryota</taxon>
        <taxon>Viridiplantae</taxon>
        <taxon>Streptophyta</taxon>
        <taxon>Embryophyta</taxon>
        <taxon>Tracheophyta</taxon>
        <taxon>Spermatophyta</taxon>
        <taxon>Magnoliopsida</taxon>
        <taxon>eudicotyledons</taxon>
        <taxon>Gunneridae</taxon>
        <taxon>Pentapetalae</taxon>
        <taxon>rosids</taxon>
        <taxon>fabids</taxon>
        <taxon>Cucurbitales</taxon>
        <taxon>Cucurbitaceae</taxon>
        <taxon>Benincaseae</taxon>
        <taxon>Cucumis</taxon>
    </lineage>
</organism>
<keyword evidence="5" id="KW-0539">Nucleus</keyword>
<dbReference type="PROSITE" id="PS50217">
    <property type="entry name" value="BZIP"/>
    <property type="match status" value="1"/>
</dbReference>
<comment type="subcellular location">
    <subcellularLocation>
        <location evidence="1">Nucleus</location>
    </subcellularLocation>
</comment>
<dbReference type="PANTHER" id="PTHR45764">
    <property type="entry name" value="BZIP TRANSCRIPTION FACTOR 44"/>
    <property type="match status" value="1"/>
</dbReference>
<evidence type="ECO:0000313" key="8">
    <source>
        <dbReference type="EMBL" id="KGN45013.1"/>
    </source>
</evidence>
<keyword evidence="4" id="KW-0804">Transcription</keyword>
<dbReference type="SMART" id="SM00338">
    <property type="entry name" value="BRLZ"/>
    <property type="match status" value="1"/>
</dbReference>
<dbReference type="CDD" id="cd14702">
    <property type="entry name" value="bZIP_plant_GBF1"/>
    <property type="match status" value="1"/>
</dbReference>
<evidence type="ECO:0000259" key="7">
    <source>
        <dbReference type="PROSITE" id="PS50217"/>
    </source>
</evidence>
<dbReference type="Gramene" id="KGN45013">
    <property type="protein sequence ID" value="KGN45013"/>
    <property type="gene ID" value="Csa_7G407660"/>
</dbReference>
<dbReference type="PANTHER" id="PTHR45764:SF34">
    <property type="entry name" value="BZIP TRANSCRIPTION FACTOR 53"/>
    <property type="match status" value="1"/>
</dbReference>
<dbReference type="GO" id="GO:0005634">
    <property type="term" value="C:nucleus"/>
    <property type="evidence" value="ECO:0000318"/>
    <property type="project" value="GO_Central"/>
</dbReference>
<evidence type="ECO:0000256" key="4">
    <source>
        <dbReference type="ARBA" id="ARBA00023163"/>
    </source>
</evidence>
<dbReference type="GO" id="GO:0003700">
    <property type="term" value="F:DNA-binding transcription factor activity"/>
    <property type="evidence" value="ECO:0000318"/>
    <property type="project" value="GO_Central"/>
</dbReference>
<dbReference type="InterPro" id="IPR045314">
    <property type="entry name" value="bZIP_plant_GBF1"/>
</dbReference>
<dbReference type="GO" id="GO:0000976">
    <property type="term" value="F:transcription cis-regulatory region binding"/>
    <property type="evidence" value="ECO:0000318"/>
    <property type="project" value="GO_Central"/>
</dbReference>
<dbReference type="FunFam" id="1.20.5.170:FF:000020">
    <property type="entry name" value="BZIP transcription factor"/>
    <property type="match status" value="1"/>
</dbReference>
<keyword evidence="3" id="KW-0238">DNA-binding</keyword>
<reference evidence="8 9" key="1">
    <citation type="journal article" date="2009" name="Nat. Genet.">
        <title>The genome of the cucumber, Cucumis sativus L.</title>
        <authorList>
            <person name="Huang S."/>
            <person name="Li R."/>
            <person name="Zhang Z."/>
            <person name="Li L."/>
            <person name="Gu X."/>
            <person name="Fan W."/>
            <person name="Lucas W.J."/>
            <person name="Wang X."/>
            <person name="Xie B."/>
            <person name="Ni P."/>
            <person name="Ren Y."/>
            <person name="Zhu H."/>
            <person name="Li J."/>
            <person name="Lin K."/>
            <person name="Jin W."/>
            <person name="Fei Z."/>
            <person name="Li G."/>
            <person name="Staub J."/>
            <person name="Kilian A."/>
            <person name="van der Vossen E.A."/>
            <person name="Wu Y."/>
            <person name="Guo J."/>
            <person name="He J."/>
            <person name="Jia Z."/>
            <person name="Ren Y."/>
            <person name="Tian G."/>
            <person name="Lu Y."/>
            <person name="Ruan J."/>
            <person name="Qian W."/>
            <person name="Wang M."/>
            <person name="Huang Q."/>
            <person name="Li B."/>
            <person name="Xuan Z."/>
            <person name="Cao J."/>
            <person name="Asan"/>
            <person name="Wu Z."/>
            <person name="Zhang J."/>
            <person name="Cai Q."/>
            <person name="Bai Y."/>
            <person name="Zhao B."/>
            <person name="Han Y."/>
            <person name="Li Y."/>
            <person name="Li X."/>
            <person name="Wang S."/>
            <person name="Shi Q."/>
            <person name="Liu S."/>
            <person name="Cho W.K."/>
            <person name="Kim J.Y."/>
            <person name="Xu Y."/>
            <person name="Heller-Uszynska K."/>
            <person name="Miao H."/>
            <person name="Cheng Z."/>
            <person name="Zhang S."/>
            <person name="Wu J."/>
            <person name="Yang Y."/>
            <person name="Kang H."/>
            <person name="Li M."/>
            <person name="Liang H."/>
            <person name="Ren X."/>
            <person name="Shi Z."/>
            <person name="Wen M."/>
            <person name="Jian M."/>
            <person name="Yang H."/>
            <person name="Zhang G."/>
            <person name="Yang Z."/>
            <person name="Chen R."/>
            <person name="Liu S."/>
            <person name="Li J."/>
            <person name="Ma L."/>
            <person name="Liu H."/>
            <person name="Zhou Y."/>
            <person name="Zhao J."/>
            <person name="Fang X."/>
            <person name="Li G."/>
            <person name="Fang L."/>
            <person name="Li Y."/>
            <person name="Liu D."/>
            <person name="Zheng H."/>
            <person name="Zhang Y."/>
            <person name="Qin N."/>
            <person name="Li Z."/>
            <person name="Yang G."/>
            <person name="Yang S."/>
            <person name="Bolund L."/>
            <person name="Kristiansen K."/>
            <person name="Zheng H."/>
            <person name="Li S."/>
            <person name="Zhang X."/>
            <person name="Yang H."/>
            <person name="Wang J."/>
            <person name="Sun R."/>
            <person name="Zhang B."/>
            <person name="Jiang S."/>
            <person name="Wang J."/>
            <person name="Du Y."/>
            <person name="Li S."/>
        </authorList>
    </citation>
    <scope>NUCLEOTIDE SEQUENCE [LARGE SCALE GENOMIC DNA]</scope>
    <source>
        <strain evidence="9">cv. 9930</strain>
    </source>
</reference>
<evidence type="ECO:0000256" key="2">
    <source>
        <dbReference type="ARBA" id="ARBA00023015"/>
    </source>
</evidence>
<accession>A0A0A0K6D0</accession>
<dbReference type="Proteomes" id="UP000029981">
    <property type="component" value="Chromosome 7"/>
</dbReference>
<reference evidence="8 9" key="3">
    <citation type="journal article" date="2010" name="BMC Genomics">
        <title>Transcriptome sequencing and comparative analysis of cucumber flowers with different sex types.</title>
        <authorList>
            <person name="Guo S."/>
            <person name="Zheng Y."/>
            <person name="Joung J.G."/>
            <person name="Liu S."/>
            <person name="Zhang Z."/>
            <person name="Crasta O.R."/>
            <person name="Sobral B.W."/>
            <person name="Xu Y."/>
            <person name="Huang S."/>
            <person name="Fei Z."/>
        </authorList>
    </citation>
    <scope>NUCLEOTIDE SEQUENCE [LARGE SCALE GENOMIC DNA]</scope>
    <source>
        <strain evidence="9">cv. 9930</strain>
    </source>
</reference>
<dbReference type="GO" id="GO:0045893">
    <property type="term" value="P:positive regulation of DNA-templated transcription"/>
    <property type="evidence" value="ECO:0000318"/>
    <property type="project" value="GO_Central"/>
</dbReference>
<keyword evidence="9" id="KW-1185">Reference proteome</keyword>
<dbReference type="AlphaFoldDB" id="A0A0A0K6D0"/>
<evidence type="ECO:0000256" key="6">
    <source>
        <dbReference type="SAM" id="Coils"/>
    </source>
</evidence>
<reference evidence="8 9" key="2">
    <citation type="journal article" date="2009" name="PLoS ONE">
        <title>An integrated genetic and cytogenetic map of the cucumber genome.</title>
        <authorList>
            <person name="Ren Y."/>
            <person name="Zhang Z."/>
            <person name="Liu J."/>
            <person name="Staub J.E."/>
            <person name="Han Y."/>
            <person name="Cheng Z."/>
            <person name="Li X."/>
            <person name="Lu J."/>
            <person name="Miao H."/>
            <person name="Kang H."/>
            <person name="Xie B."/>
            <person name="Gu X."/>
            <person name="Wang X."/>
            <person name="Du Y."/>
            <person name="Jin W."/>
            <person name="Huang S."/>
        </authorList>
    </citation>
    <scope>NUCLEOTIDE SEQUENCE [LARGE SCALE GENOMIC DNA]</scope>
    <source>
        <strain evidence="9">cv. 9930</strain>
    </source>
</reference>
<evidence type="ECO:0000256" key="5">
    <source>
        <dbReference type="ARBA" id="ARBA00023242"/>
    </source>
</evidence>
<feature type="domain" description="BZIP" evidence="7">
    <location>
        <begin position="110"/>
        <end position="173"/>
    </location>
</feature>
<keyword evidence="2" id="KW-0805">Transcription regulation</keyword>